<dbReference type="Gene3D" id="1.10.10.10">
    <property type="entry name" value="Winged helix-like DNA-binding domain superfamily/Winged helix DNA-binding domain"/>
    <property type="match status" value="1"/>
</dbReference>
<dbReference type="PANTHER" id="PTHR33164:SF101">
    <property type="entry name" value="TRANSCRIPTIONAL REPRESSOR MPRA"/>
    <property type="match status" value="1"/>
</dbReference>
<feature type="domain" description="HTH marR-type" evidence="1">
    <location>
        <begin position="37"/>
        <end position="170"/>
    </location>
</feature>
<comment type="caution">
    <text evidence="2">The sequence shown here is derived from an EMBL/GenBank/DDBJ whole genome shotgun (WGS) entry which is preliminary data.</text>
</comment>
<accession>M5SK11</accession>
<protein>
    <submittedName>
        <fullName evidence="2">MarR-family transcription regulator</fullName>
    </submittedName>
</protein>
<dbReference type="FunFam" id="1.10.10.10:FF:001084">
    <property type="entry name" value="Transcriptional regulator, MarR family"/>
    <property type="match status" value="1"/>
</dbReference>
<reference evidence="2 3" key="1">
    <citation type="journal article" date="2013" name="Mar. Genomics">
        <title>Expression of sulfatases in Rhodopirellula baltica and the diversity of sulfatases in the genus Rhodopirellula.</title>
        <authorList>
            <person name="Wegner C.E."/>
            <person name="Richter-Heitmann T."/>
            <person name="Klindworth A."/>
            <person name="Klockow C."/>
            <person name="Richter M."/>
            <person name="Achstetter T."/>
            <person name="Glockner F.O."/>
            <person name="Harder J."/>
        </authorList>
    </citation>
    <scope>NUCLEOTIDE SEQUENCE [LARGE SCALE GENOMIC DNA]</scope>
    <source>
        <strain evidence="2 3">SH398</strain>
    </source>
</reference>
<dbReference type="InterPro" id="IPR000835">
    <property type="entry name" value="HTH_MarR-typ"/>
</dbReference>
<proteinExistence type="predicted"/>
<evidence type="ECO:0000313" key="2">
    <source>
        <dbReference type="EMBL" id="EMI26559.1"/>
    </source>
</evidence>
<dbReference type="PROSITE" id="PS50995">
    <property type="entry name" value="HTH_MARR_2"/>
    <property type="match status" value="1"/>
</dbReference>
<dbReference type="InterPro" id="IPR039422">
    <property type="entry name" value="MarR/SlyA-like"/>
</dbReference>
<dbReference type="SMART" id="SM00347">
    <property type="entry name" value="HTH_MARR"/>
    <property type="match status" value="1"/>
</dbReference>
<dbReference type="EMBL" id="ANOF01000089">
    <property type="protein sequence ID" value="EMI26559.1"/>
    <property type="molecule type" value="Genomic_DNA"/>
</dbReference>
<dbReference type="Pfam" id="PF12802">
    <property type="entry name" value="MarR_2"/>
    <property type="match status" value="1"/>
</dbReference>
<dbReference type="Proteomes" id="UP000011996">
    <property type="component" value="Unassembled WGS sequence"/>
</dbReference>
<dbReference type="GO" id="GO:0003700">
    <property type="term" value="F:DNA-binding transcription factor activity"/>
    <property type="evidence" value="ECO:0007669"/>
    <property type="project" value="InterPro"/>
</dbReference>
<dbReference type="PRINTS" id="PR00598">
    <property type="entry name" value="HTHMARR"/>
</dbReference>
<evidence type="ECO:0000313" key="3">
    <source>
        <dbReference type="Proteomes" id="UP000011996"/>
    </source>
</evidence>
<gene>
    <name evidence="2" type="ORF">RESH_02819</name>
</gene>
<dbReference type="InterPro" id="IPR036390">
    <property type="entry name" value="WH_DNA-bd_sf"/>
</dbReference>
<sequence>MRQLIFPSAAFANFPSASPMNDLSKELHRCQPFASIDQEAVLSLVRTGDQLDNHLARFFRQHDMTFSQYNLLRILDMEDRPLTCSEIGERLVQVVPAVTAIVDRLLKRDLVTRERSETDRRTVYVAITKEGRKLVTPIVEHLRELEHEVMSELKRREQKELIRLLQLVRTSMNKAVERRASESLSSSGL</sequence>
<dbReference type="STRING" id="1263868.RESH_02819"/>
<organism evidence="2 3">
    <name type="scientific">Rhodopirellula europaea SH398</name>
    <dbReference type="NCBI Taxonomy" id="1263868"/>
    <lineage>
        <taxon>Bacteria</taxon>
        <taxon>Pseudomonadati</taxon>
        <taxon>Planctomycetota</taxon>
        <taxon>Planctomycetia</taxon>
        <taxon>Pirellulales</taxon>
        <taxon>Pirellulaceae</taxon>
        <taxon>Rhodopirellula</taxon>
    </lineage>
</organism>
<evidence type="ECO:0000259" key="1">
    <source>
        <dbReference type="PROSITE" id="PS50995"/>
    </source>
</evidence>
<dbReference type="PATRIC" id="fig|1263868.3.peg.3051"/>
<dbReference type="AlphaFoldDB" id="M5SK11"/>
<dbReference type="SUPFAM" id="SSF46785">
    <property type="entry name" value="Winged helix' DNA-binding domain"/>
    <property type="match status" value="1"/>
</dbReference>
<dbReference type="PANTHER" id="PTHR33164">
    <property type="entry name" value="TRANSCRIPTIONAL REGULATOR, MARR FAMILY"/>
    <property type="match status" value="1"/>
</dbReference>
<dbReference type="GO" id="GO:0006950">
    <property type="term" value="P:response to stress"/>
    <property type="evidence" value="ECO:0007669"/>
    <property type="project" value="TreeGrafter"/>
</dbReference>
<name>M5SK11_9BACT</name>
<dbReference type="InterPro" id="IPR036388">
    <property type="entry name" value="WH-like_DNA-bd_sf"/>
</dbReference>